<dbReference type="InterPro" id="IPR036910">
    <property type="entry name" value="HMG_box_dom_sf"/>
</dbReference>
<proteinExistence type="predicted"/>
<dbReference type="SUPFAM" id="SSF47095">
    <property type="entry name" value="HMG-box"/>
    <property type="match status" value="1"/>
</dbReference>
<dbReference type="Gene3D" id="1.10.30.10">
    <property type="entry name" value="High mobility group box domain"/>
    <property type="match status" value="1"/>
</dbReference>
<name>A0A0D8XZF6_DICVI</name>
<gene>
    <name evidence="3" type="ORF">DICVIV_04712</name>
</gene>
<dbReference type="Pfam" id="PF00505">
    <property type="entry name" value="HMG_box"/>
    <property type="match status" value="1"/>
</dbReference>
<keyword evidence="1" id="KW-0238">DNA-binding</keyword>
<dbReference type="PROSITE" id="PS50118">
    <property type="entry name" value="HMG_BOX_2"/>
    <property type="match status" value="1"/>
</dbReference>
<protein>
    <submittedName>
        <fullName evidence="3">HMG box</fullName>
    </submittedName>
</protein>
<keyword evidence="1" id="KW-0539">Nucleus</keyword>
<evidence type="ECO:0000313" key="4">
    <source>
        <dbReference type="Proteomes" id="UP000053766"/>
    </source>
</evidence>
<evidence type="ECO:0000313" key="3">
    <source>
        <dbReference type="EMBL" id="KJH49154.1"/>
    </source>
</evidence>
<dbReference type="EMBL" id="KN716244">
    <property type="protein sequence ID" value="KJH49154.1"/>
    <property type="molecule type" value="Genomic_DNA"/>
</dbReference>
<dbReference type="AlphaFoldDB" id="A0A0D8XZF6"/>
<dbReference type="Proteomes" id="UP000053766">
    <property type="component" value="Unassembled WGS sequence"/>
</dbReference>
<reference evidence="3 4" key="1">
    <citation type="submission" date="2013-11" db="EMBL/GenBank/DDBJ databases">
        <title>Draft genome of the bovine lungworm Dictyocaulus viviparus.</title>
        <authorList>
            <person name="Mitreva M."/>
        </authorList>
    </citation>
    <scope>NUCLEOTIDE SEQUENCE [LARGE SCALE GENOMIC DNA]</scope>
    <source>
        <strain evidence="3 4">HannoverDv2000</strain>
    </source>
</reference>
<organism evidence="3 4">
    <name type="scientific">Dictyocaulus viviparus</name>
    <name type="common">Bovine lungworm</name>
    <dbReference type="NCBI Taxonomy" id="29172"/>
    <lineage>
        <taxon>Eukaryota</taxon>
        <taxon>Metazoa</taxon>
        <taxon>Ecdysozoa</taxon>
        <taxon>Nematoda</taxon>
        <taxon>Chromadorea</taxon>
        <taxon>Rhabditida</taxon>
        <taxon>Rhabditina</taxon>
        <taxon>Rhabditomorpha</taxon>
        <taxon>Strongyloidea</taxon>
        <taxon>Metastrongylidae</taxon>
        <taxon>Dictyocaulus</taxon>
    </lineage>
</organism>
<reference evidence="4" key="2">
    <citation type="journal article" date="2016" name="Sci. Rep.">
        <title>Dictyocaulus viviparus genome, variome and transcriptome elucidate lungworm biology and support future intervention.</title>
        <authorList>
            <person name="McNulty S.N."/>
            <person name="Strube C."/>
            <person name="Rosa B.A."/>
            <person name="Martin J.C."/>
            <person name="Tyagi R."/>
            <person name="Choi Y.J."/>
            <person name="Wang Q."/>
            <person name="Hallsworth Pepin K."/>
            <person name="Zhang X."/>
            <person name="Ozersky P."/>
            <person name="Wilson R.K."/>
            <person name="Sternberg P.W."/>
            <person name="Gasser R.B."/>
            <person name="Mitreva M."/>
        </authorList>
    </citation>
    <scope>NUCLEOTIDE SEQUENCE [LARGE SCALE GENOMIC DNA]</scope>
    <source>
        <strain evidence="4">HannoverDv2000</strain>
    </source>
</reference>
<keyword evidence="4" id="KW-1185">Reference proteome</keyword>
<dbReference type="InterPro" id="IPR009071">
    <property type="entry name" value="HMG_box_dom"/>
</dbReference>
<feature type="DNA-binding region" description="HMG box" evidence="1">
    <location>
        <begin position="29"/>
        <end position="74"/>
    </location>
</feature>
<dbReference type="GO" id="GO:0003677">
    <property type="term" value="F:DNA binding"/>
    <property type="evidence" value="ECO:0007669"/>
    <property type="project" value="UniProtKB-UniRule"/>
</dbReference>
<accession>A0A0D8XZF6</accession>
<sequence>MWRSSIKVPIAIVREHFLFEIRFCLVNVPEDFLIQVAQELGRMWKNVSVDERDMYERKALADKERYAEEMRDYKTAITKIPGLEHLEEEHHMHLVHVDEHDLQQGQIV</sequence>
<evidence type="ECO:0000259" key="2">
    <source>
        <dbReference type="PROSITE" id="PS50118"/>
    </source>
</evidence>
<dbReference type="OrthoDB" id="1919336at2759"/>
<dbReference type="STRING" id="29172.A0A0D8XZF6"/>
<evidence type="ECO:0000256" key="1">
    <source>
        <dbReference type="PROSITE-ProRule" id="PRU00267"/>
    </source>
</evidence>
<feature type="domain" description="HMG box" evidence="2">
    <location>
        <begin position="29"/>
        <end position="74"/>
    </location>
</feature>
<dbReference type="GO" id="GO:0005634">
    <property type="term" value="C:nucleus"/>
    <property type="evidence" value="ECO:0007669"/>
    <property type="project" value="UniProtKB-UniRule"/>
</dbReference>